<comment type="caution">
    <text evidence="1">The sequence shown here is derived from an EMBL/GenBank/DDBJ whole genome shotgun (WGS) entry which is preliminary data.</text>
</comment>
<dbReference type="Proteomes" id="UP000193377">
    <property type="component" value="Unassembled WGS sequence"/>
</dbReference>
<proteinExistence type="predicted"/>
<organism evidence="1 2">
    <name type="scientific">Bifidobacterium adolescentis</name>
    <dbReference type="NCBI Taxonomy" id="1680"/>
    <lineage>
        <taxon>Bacteria</taxon>
        <taxon>Bacillati</taxon>
        <taxon>Actinomycetota</taxon>
        <taxon>Actinomycetes</taxon>
        <taxon>Bifidobacteriales</taxon>
        <taxon>Bifidobacteriaceae</taxon>
        <taxon>Bifidobacterium</taxon>
    </lineage>
</organism>
<name>A0A1X2YS41_BIFAD</name>
<dbReference type="EMBL" id="LNKD01000008">
    <property type="protein sequence ID" value="OSG84661.1"/>
    <property type="molecule type" value="Genomic_DNA"/>
</dbReference>
<dbReference type="AlphaFoldDB" id="A0A1X2YS41"/>
<sequence length="208" mass="23465">MHSLYKTAGKCTLNRNKVRYPNQKEAQLALAVIKGRGNPKHTEKRAYHCPVCHGWHLTSAETVNDTILSGSVLQHTNPDAFDTGMKAFLSGSKRGKYSASKASLTRRVRHLLHLFAANDIPNDSWDNPWLWATLRFQIMWRGGDQKAEQLLSTSKKTVKMAGDMLTEDKEPFLRVAETRKEAQKLQNTPLPAWLAVALMADRGKEQKV</sequence>
<reference evidence="1 2" key="1">
    <citation type="journal article" date="2016" name="Sci. Rep.">
        <title>Evaluation of genetic diversity among strains of the human gut commensal Bifidobacterium adolescentis.</title>
        <authorList>
            <person name="Duranti S."/>
            <person name="Milani C."/>
            <person name="Lugli G.A."/>
            <person name="Mancabelli L."/>
            <person name="Turroni F."/>
            <person name="Ferrario C."/>
            <person name="Mangifesta M."/>
            <person name="Viappiani A."/>
            <person name="Sanchez B."/>
            <person name="Margolles A."/>
            <person name="van Sinderen D."/>
            <person name="Ventura M."/>
        </authorList>
    </citation>
    <scope>NUCLEOTIDE SEQUENCE [LARGE SCALE GENOMIC DNA]</scope>
    <source>
        <strain evidence="1 2">487B</strain>
    </source>
</reference>
<evidence type="ECO:0000313" key="1">
    <source>
        <dbReference type="EMBL" id="OSG84661.1"/>
    </source>
</evidence>
<accession>A0A1X2YS41</accession>
<gene>
    <name evidence="1" type="ORF">B0487_2148</name>
</gene>
<protein>
    <submittedName>
        <fullName evidence="1">Uncharacterized protein</fullName>
    </submittedName>
</protein>
<evidence type="ECO:0000313" key="2">
    <source>
        <dbReference type="Proteomes" id="UP000193377"/>
    </source>
</evidence>